<organism evidence="8 9">
    <name type="scientific">Blepharisma stoltei</name>
    <dbReference type="NCBI Taxonomy" id="1481888"/>
    <lineage>
        <taxon>Eukaryota</taxon>
        <taxon>Sar</taxon>
        <taxon>Alveolata</taxon>
        <taxon>Ciliophora</taxon>
        <taxon>Postciliodesmatophora</taxon>
        <taxon>Heterotrichea</taxon>
        <taxon>Heterotrichida</taxon>
        <taxon>Blepharismidae</taxon>
        <taxon>Blepharisma</taxon>
    </lineage>
</organism>
<evidence type="ECO:0000256" key="3">
    <source>
        <dbReference type="ARBA" id="ARBA00022692"/>
    </source>
</evidence>
<keyword evidence="9" id="KW-1185">Reference proteome</keyword>
<dbReference type="Proteomes" id="UP001162131">
    <property type="component" value="Unassembled WGS sequence"/>
</dbReference>
<accession>A0AAU9JZZ1</accession>
<name>A0AAU9JZZ1_9CILI</name>
<feature type="transmembrane region" description="Helical" evidence="7">
    <location>
        <begin position="6"/>
        <end position="25"/>
    </location>
</feature>
<proteinExistence type="inferred from homology"/>
<dbReference type="InterPro" id="IPR051584">
    <property type="entry name" value="GPCR-associated_LMBR1"/>
</dbReference>
<dbReference type="AlphaFoldDB" id="A0AAU9JZZ1"/>
<evidence type="ECO:0000256" key="6">
    <source>
        <dbReference type="SAM" id="Coils"/>
    </source>
</evidence>
<keyword evidence="6" id="KW-0175">Coiled coil</keyword>
<evidence type="ECO:0000256" key="7">
    <source>
        <dbReference type="SAM" id="Phobius"/>
    </source>
</evidence>
<comment type="similarity">
    <text evidence="2">Belongs to the LIMR family.</text>
</comment>
<sequence>MINFLTWGLLLLACFLSWFIIYTYASKSTAFYVYFFSFIGYFLGFAIVALIPYDIYLGKTNSEYDSQQEADLMRSVWLSVYWTVFALCWFILPLIQEYEISGNFSFISRMRATLYRQARSMIFAGAFGLALVIFLLIEGRLTVKTLPVFMIILSNCWGLFLIIVLLGYGLIAVPRSFWNSGNTEEYLKSLYVKATTFEECITEVNHQLDEIIKLINAASHQISEFSPLKQYLEIIFLRCPQESVENIKGNRIHISRDSMNKLGNLSEQRLAELHQDLKKTISELERTKFRYNQLIEEAILLEDIAQSYNSTQRKIISAILPQRTGKCVRTQELIGWIWLTRVKPIFCRLLGILFGIMSILIVLGESTLFIQNPIGLFPLLIQKAQGAYSIQILVLIPLLYIILCSYYALFNLRLSGSYGLYPNNHTDPSNLVWSACILARLTTPLAYNFFLFIKEKNCEFFKVMKVIDLVPVLGNDFAIWFPLLLIVFCITNYFNIYGKIMGTLGLTQFSFDEKYSEDRMLEGKLSIQKSRSEKEREFGLTSLLSTNERINWEMARVEDTTEKNKKSKFDRLYY</sequence>
<feature type="transmembrane region" description="Helical" evidence="7">
    <location>
        <begin position="390"/>
        <end position="410"/>
    </location>
</feature>
<dbReference type="GO" id="GO:0016020">
    <property type="term" value="C:membrane"/>
    <property type="evidence" value="ECO:0007669"/>
    <property type="project" value="UniProtKB-SubCell"/>
</dbReference>
<dbReference type="EMBL" id="CAJZBQ010000053">
    <property type="protein sequence ID" value="CAG9331206.1"/>
    <property type="molecule type" value="Genomic_DNA"/>
</dbReference>
<feature type="transmembrane region" description="Helical" evidence="7">
    <location>
        <begin position="349"/>
        <end position="370"/>
    </location>
</feature>
<feature type="transmembrane region" description="Helical" evidence="7">
    <location>
        <begin position="431"/>
        <end position="453"/>
    </location>
</feature>
<feature type="transmembrane region" description="Helical" evidence="7">
    <location>
        <begin position="76"/>
        <end position="95"/>
    </location>
</feature>
<feature type="coiled-coil region" evidence="6">
    <location>
        <begin position="267"/>
        <end position="297"/>
    </location>
</feature>
<dbReference type="InterPro" id="IPR006876">
    <property type="entry name" value="LMBR1-like_membr_prot"/>
</dbReference>
<evidence type="ECO:0000256" key="4">
    <source>
        <dbReference type="ARBA" id="ARBA00022989"/>
    </source>
</evidence>
<keyword evidence="4 7" id="KW-1133">Transmembrane helix</keyword>
<protein>
    <recommendedName>
        <fullName evidence="10">LMBR1 domain-containing protein 2</fullName>
    </recommendedName>
</protein>
<keyword evidence="3 7" id="KW-0812">Transmembrane</keyword>
<gene>
    <name evidence="8" type="ORF">BSTOLATCC_MIC53282</name>
</gene>
<feature type="transmembrane region" description="Helical" evidence="7">
    <location>
        <begin position="149"/>
        <end position="171"/>
    </location>
</feature>
<dbReference type="PANTHER" id="PTHR21355:SF0">
    <property type="entry name" value="G-PROTEIN COUPLED RECEPTOR-ASSOCIATED PROTEIN LMBRD2"/>
    <property type="match status" value="1"/>
</dbReference>
<evidence type="ECO:0000256" key="2">
    <source>
        <dbReference type="ARBA" id="ARBA00010487"/>
    </source>
</evidence>
<comment type="caution">
    <text evidence="8">The sequence shown here is derived from an EMBL/GenBank/DDBJ whole genome shotgun (WGS) entry which is preliminary data.</text>
</comment>
<evidence type="ECO:0000256" key="5">
    <source>
        <dbReference type="ARBA" id="ARBA00023136"/>
    </source>
</evidence>
<keyword evidence="5 7" id="KW-0472">Membrane</keyword>
<evidence type="ECO:0000313" key="9">
    <source>
        <dbReference type="Proteomes" id="UP001162131"/>
    </source>
</evidence>
<dbReference type="Pfam" id="PF04791">
    <property type="entry name" value="LMBR1"/>
    <property type="match status" value="1"/>
</dbReference>
<feature type="transmembrane region" description="Helical" evidence="7">
    <location>
        <begin position="32"/>
        <end position="56"/>
    </location>
</feature>
<reference evidence="8" key="1">
    <citation type="submission" date="2021-09" db="EMBL/GenBank/DDBJ databases">
        <authorList>
            <consortium name="AG Swart"/>
            <person name="Singh M."/>
            <person name="Singh A."/>
            <person name="Seah K."/>
            <person name="Emmerich C."/>
        </authorList>
    </citation>
    <scope>NUCLEOTIDE SEQUENCE</scope>
    <source>
        <strain evidence="8">ATCC30299</strain>
    </source>
</reference>
<dbReference type="PANTHER" id="PTHR21355">
    <property type="entry name" value="G-PROTEIN COUPLED RECEPTOR-ASSOCIATED PROTEIN LMBRD2"/>
    <property type="match status" value="1"/>
</dbReference>
<comment type="subcellular location">
    <subcellularLocation>
        <location evidence="1">Membrane</location>
        <topology evidence="1">Multi-pass membrane protein</topology>
    </subcellularLocation>
</comment>
<evidence type="ECO:0000256" key="1">
    <source>
        <dbReference type="ARBA" id="ARBA00004141"/>
    </source>
</evidence>
<evidence type="ECO:0008006" key="10">
    <source>
        <dbReference type="Google" id="ProtNLM"/>
    </source>
</evidence>
<evidence type="ECO:0000313" key="8">
    <source>
        <dbReference type="EMBL" id="CAG9331206.1"/>
    </source>
</evidence>
<feature type="transmembrane region" description="Helical" evidence="7">
    <location>
        <begin position="477"/>
        <end position="496"/>
    </location>
</feature>
<feature type="transmembrane region" description="Helical" evidence="7">
    <location>
        <begin position="116"/>
        <end position="137"/>
    </location>
</feature>